<feature type="compositionally biased region" description="Basic and acidic residues" evidence="1">
    <location>
        <begin position="108"/>
        <end position="120"/>
    </location>
</feature>
<dbReference type="Proteomes" id="UP000186817">
    <property type="component" value="Unassembled WGS sequence"/>
</dbReference>
<comment type="caution">
    <text evidence="2">The sequence shown here is derived from an EMBL/GenBank/DDBJ whole genome shotgun (WGS) entry which is preliminary data.</text>
</comment>
<feature type="compositionally biased region" description="Polar residues" evidence="1">
    <location>
        <begin position="78"/>
        <end position="90"/>
    </location>
</feature>
<evidence type="ECO:0000313" key="2">
    <source>
        <dbReference type="EMBL" id="OLP77862.1"/>
    </source>
</evidence>
<dbReference type="OrthoDB" id="409677at2759"/>
<name>A0A1Q9C4L2_SYMMI</name>
<evidence type="ECO:0000256" key="1">
    <source>
        <dbReference type="SAM" id="MobiDB-lite"/>
    </source>
</evidence>
<gene>
    <name evidence="2" type="ORF">AK812_SmicGene42030</name>
</gene>
<sequence length="2006" mass="224400">MELLFLLLDASIPQDLANGAGCIKNENIRDEAPAAWTAERQIVLSEDAVADRETSAAGRCQDPLRESGRAKLEHAAVQMSQDPSQESSQPKRAKVEHEAVQSQMSQDPSRESGQPKKPKLEQPAVQPQMSQDVHRTVKQVPDASTSTGHSPLPEALPACVRAPWEVFHEECVKHKTRVLRDLSARDAYAAFGVLNAQTRFQYASVSTDELASYLYYRDIMFQVRKPDNWGELSCDERDDFMPNNVWMFLTDLVRREPEASILMPELDFSFVLQGMPAEPGPLLGWERLEPAVLEVFQALASKLPLALGASLGPVLARLQLKKEEQQEPARELDQQSCLDIERQLLRPYVSEQVKLDEPMSWGMLLRSLVQLGKEYLGELWVRCLCITLASNEQTSKLMQMQVACCVDGKQREATQRLAEAFLVLAQEQDGCKYVLQRMPVAPQDDEWSCGHRIICTLDRLLAEKTSSSDWPLSLEPATYSRANMLKVIDGMSDDPEGRMIQDLAVVARAAEAASASEGPVVDRPDQESALVQDYRAGIKMLLEKGITFNQTFQQQRHENKLPMDKGHWRDFVVAVKRDTAIKNCLACSSLRDRCLMQGQADEQAQPIQDGGRVYSGEGRPRRTDQRETLQTMLARDRPGVYEHLRTSWFWCSWCQKECNFQRLWGSGMKYVKDHEKAQCHRQPGDPAAALAGRPSTCQGVEVGSGTCPSLDRVEHAVVTWLLAGLIQCKVTDPFSPCYSHCITWRDDKAVVKSSFCKGFGGSPCDRCFKQASSNHFINEVVHWATRIHMVTYVTTLAEGTEQERVQAKEKLMSTDIYTTREGRREVDKLLGYENVVAAIGYVKRLMESIPRSKLTVRLSSWLELHVRRLLRTPVGCEKERTAMRLLTKCFAEKVLQGDILEDQLLLASRVLSGELQADRVVSSLMLSFMDMQQRLREGKKDRVCSSRRLDEETMQELICTLGNSRESRDLLRYFGVCLGERPRVNFNVSLLPEFFASPRNMDVLRQAVRSVLPLLGCTNGCRNWFISIDETYYTPSWQLISGLQGDGRLIVGGHWGECQDTDFSALPSAEDTPDDGHLSRMTLDFIACSTLDCSKAWHLAMLPMPMGADNGKAVLQLRVLDAIMHAATLENGCPPLGISTDAGSINTLTQDLFLGYTDALQDAGELKFFNKCTAVSLQYLPYCIWRHLKFQDVTSSHNFLGVLDCLHGLKRYTYHHFTSTRCVLWGAWFSTCWPTLHAGGGISRKAYTLQDTMSDEQPLCPMYQRVNPRHLDDGWATGGLHVYMLLSALLSGCCEGANQLSKEIRFINATCAYALLLLGVWNARKRFGQTWASWFIPMVSVRNLCQLAVQQMAACIAKPADTAVLPGCFQEKQSEYHYSRLKMPYRGTPSVRDAIVGVQLLHCKQLRNHKPPTPEKDMDLAGLDCKDAKILAGKCWNSTSGGYAKEKACSQRSDPSSFTTAELQEDDQAWEDHLEDMMEAMDALDEDGGEVREDDDSSQLASLLASEDHLKAKRELQALTEAMGEEQPTAEPLPLPSSETLDQAVVSEIADLGDEIVKEPTLLSVMKPLLDCPAFEVQATEGTTAVLQRMTALRPEIRKLVLAMRLRERYLSHACLTGTSKTECSWHREQHRLAIARARSLISGARNSRQQSWWQVQQQVTGTSLPETVDTDWKLRPLTVLRPPEPGSGQVVMCKLPRPDAIGKPQEIGMFLVTDVFRGAVFKRKGSDAKRRQCNRPSPAALPWTAVSSVRLVPLQRVSDHQWACCSFTEPWAADPVETVVAEVRVGRQGWENDHFVVRIEDTVIEEIEALAAQPEKWVAKKSPAAESGDKDDPKMYCVQDFAKSNGGKNLVAFLRGLPEQYAKAKLEFDVPNWESTCLRSVDYFDTIQPTAVGKAYGRGTGASLAAENSQLLRLLFKVASNNGRMKASTKECVNSMPLAATWPQKVEVMARSALGAMYAGRRLLAPSSEIVGNNIGYRDDAPIPEVPVMCPEPDGKFGRITLTRH</sequence>
<dbReference type="EMBL" id="LSRX01001698">
    <property type="protein sequence ID" value="OLP77862.1"/>
    <property type="molecule type" value="Genomic_DNA"/>
</dbReference>
<protein>
    <submittedName>
        <fullName evidence="2">Uncharacterized protein</fullName>
    </submittedName>
</protein>
<keyword evidence="3" id="KW-1185">Reference proteome</keyword>
<evidence type="ECO:0000313" key="3">
    <source>
        <dbReference type="Proteomes" id="UP000186817"/>
    </source>
</evidence>
<reference evidence="2 3" key="1">
    <citation type="submission" date="2016-02" db="EMBL/GenBank/DDBJ databases">
        <title>Genome analysis of coral dinoflagellate symbionts highlights evolutionary adaptations to a symbiotic lifestyle.</title>
        <authorList>
            <person name="Aranda M."/>
            <person name="Li Y."/>
            <person name="Liew Y.J."/>
            <person name="Baumgarten S."/>
            <person name="Simakov O."/>
            <person name="Wilson M."/>
            <person name="Piel J."/>
            <person name="Ashoor H."/>
            <person name="Bougouffa S."/>
            <person name="Bajic V.B."/>
            <person name="Ryu T."/>
            <person name="Ravasi T."/>
            <person name="Bayer T."/>
            <person name="Micklem G."/>
            <person name="Kim H."/>
            <person name="Bhak J."/>
            <person name="Lajeunesse T.C."/>
            <person name="Voolstra C.R."/>
        </authorList>
    </citation>
    <scope>NUCLEOTIDE SEQUENCE [LARGE SCALE GENOMIC DNA]</scope>
    <source>
        <strain evidence="2 3">CCMP2467</strain>
    </source>
</reference>
<proteinExistence type="predicted"/>
<accession>A0A1Q9C4L2</accession>
<feature type="region of interest" description="Disordered" evidence="1">
    <location>
        <begin position="70"/>
        <end position="153"/>
    </location>
</feature>
<organism evidence="2 3">
    <name type="scientific">Symbiodinium microadriaticum</name>
    <name type="common">Dinoflagellate</name>
    <name type="synonym">Zooxanthella microadriatica</name>
    <dbReference type="NCBI Taxonomy" id="2951"/>
    <lineage>
        <taxon>Eukaryota</taxon>
        <taxon>Sar</taxon>
        <taxon>Alveolata</taxon>
        <taxon>Dinophyceae</taxon>
        <taxon>Suessiales</taxon>
        <taxon>Symbiodiniaceae</taxon>
        <taxon>Symbiodinium</taxon>
    </lineage>
</organism>